<comment type="caution">
    <text evidence="1">The sequence shown here is derived from an EMBL/GenBank/DDBJ whole genome shotgun (WGS) entry which is preliminary data.</text>
</comment>
<dbReference type="Gene3D" id="3.40.50.450">
    <property type="match status" value="1"/>
</dbReference>
<evidence type="ECO:0008006" key="3">
    <source>
        <dbReference type="Google" id="ProtNLM"/>
    </source>
</evidence>
<name>G9YS27_FLAPL</name>
<sequence>MHEQELRQHRCCFTGHRPEKLKIPEEPLCVQLGLEIDRAIEDGFTTFISGMAKGVDICAAELVLKRRVSDNRLKLICALPYEIFGLHWSASWTSRYVEVIRHADMVRCISREFSYSAYQRRNEWMVDHSGRVIAVYTGESGGTRNTIAYAKQQHIPCVIITP</sequence>
<proteinExistence type="predicted"/>
<dbReference type="Proteomes" id="UP000004459">
    <property type="component" value="Unassembled WGS sequence"/>
</dbReference>
<dbReference type="InterPro" id="IPR010697">
    <property type="entry name" value="YspA"/>
</dbReference>
<organism evidence="1 2">
    <name type="scientific">Flavonifractor plautii ATCC 29863</name>
    <dbReference type="NCBI Taxonomy" id="411475"/>
    <lineage>
        <taxon>Bacteria</taxon>
        <taxon>Bacillati</taxon>
        <taxon>Bacillota</taxon>
        <taxon>Clostridia</taxon>
        <taxon>Eubacteriales</taxon>
        <taxon>Oscillospiraceae</taxon>
        <taxon>Flavonifractor</taxon>
    </lineage>
</organism>
<evidence type="ECO:0000313" key="2">
    <source>
        <dbReference type="Proteomes" id="UP000004459"/>
    </source>
</evidence>
<dbReference type="GeneID" id="63973249"/>
<dbReference type="PANTHER" id="PTHR38440">
    <property type="entry name" value="UPF0398 PROTEIN YPSA"/>
    <property type="match status" value="1"/>
</dbReference>
<dbReference type="AlphaFoldDB" id="G9YS27"/>
<dbReference type="RefSeq" id="WP_007491773.1">
    <property type="nucleotide sequence ID" value="NZ_JH417781.1"/>
</dbReference>
<reference evidence="1 2" key="1">
    <citation type="submission" date="2011-08" db="EMBL/GenBank/DDBJ databases">
        <authorList>
            <person name="Weinstock G."/>
            <person name="Sodergren E."/>
            <person name="Clifton S."/>
            <person name="Fulton L."/>
            <person name="Fulton B."/>
            <person name="Courtney L."/>
            <person name="Fronick C."/>
            <person name="Harrison M."/>
            <person name="Strong C."/>
            <person name="Farmer C."/>
            <person name="Delahaunty K."/>
            <person name="Markovic C."/>
            <person name="Hall O."/>
            <person name="Minx P."/>
            <person name="Tomlinson C."/>
            <person name="Mitreva M."/>
            <person name="Hou S."/>
            <person name="Chen J."/>
            <person name="Wollam A."/>
            <person name="Pepin K.H."/>
            <person name="Johnson M."/>
            <person name="Bhonagiri V."/>
            <person name="Zhang X."/>
            <person name="Suruliraj S."/>
            <person name="Warren W."/>
            <person name="Chinwalla A."/>
            <person name="Mardis E.R."/>
            <person name="Wilson R.K."/>
        </authorList>
    </citation>
    <scope>NUCLEOTIDE SEQUENCE [LARGE SCALE GENOMIC DNA]</scope>
    <source>
        <strain evidence="1 2">ATCC 29863</strain>
    </source>
</reference>
<accession>G9YS27</accession>
<dbReference type="PANTHER" id="PTHR38440:SF1">
    <property type="entry name" value="UPF0398 PROTEIN SPR0331"/>
    <property type="match status" value="1"/>
</dbReference>
<evidence type="ECO:0000313" key="1">
    <source>
        <dbReference type="EMBL" id="EHM47840.1"/>
    </source>
</evidence>
<gene>
    <name evidence="1" type="ORF">HMPREF0372_02332</name>
</gene>
<protein>
    <recommendedName>
        <fullName evidence="3">DUF1273 family protein</fullName>
    </recommendedName>
</protein>
<dbReference type="Pfam" id="PF06908">
    <property type="entry name" value="YpsA"/>
    <property type="match status" value="1"/>
</dbReference>
<dbReference type="HOGENOM" id="CLU_108363_3_0_9"/>
<dbReference type="SUPFAM" id="SSF102405">
    <property type="entry name" value="MCP/YpsA-like"/>
    <property type="match status" value="1"/>
</dbReference>
<dbReference type="EMBL" id="AGCK01000194">
    <property type="protein sequence ID" value="EHM47840.1"/>
    <property type="molecule type" value="Genomic_DNA"/>
</dbReference>